<feature type="non-terminal residue" evidence="6">
    <location>
        <position position="419"/>
    </location>
</feature>
<accession>X6LQM5</accession>
<keyword evidence="1" id="KW-0175">Coiled coil</keyword>
<feature type="region of interest" description="Disordered" evidence="2">
    <location>
        <begin position="64"/>
        <end position="85"/>
    </location>
</feature>
<dbReference type="Pfam" id="PF13005">
    <property type="entry name" value="zf-IS66"/>
    <property type="match status" value="1"/>
</dbReference>
<sequence length="419" mass="47945">MNVIELLNILAMKESQNAQLLKQNNSLHEELKKLTDSFNNQLAQLQSRIDQLLRILYGKKSEKQKPVGLETDKQPPRTVKNDSTSVPAIRKKLPADLPRTEIHYELPSAELICNLCNSTCHKIGEEIYEQLDIIPAKIFVKKHIKTKYGCKNGCCVKVATMPIQPIPKGIPGPGLLAEVIVNKYQDALPLYRQSLRFKRHGIDIPDTTMCDWVSQTATLLKPLVELMRIELLNVSKIHTDDTPVPVLAKGKTKQGRLWVYVADGVSCNPCTIYDYTPNRSQTAPQKFLGSFKGYLQADAYVGYDKLYTSGDIIEVGCMAHVRRKFFEIAESANGDSLALDALNKIAVIYAIEAKCRNLHYQQRYHYRRIYLRDVYRKFRRWLIKKKKTIIPNTPIEKAFNYALNHWRALQNVFADGRLE</sequence>
<dbReference type="InterPro" id="IPR024474">
    <property type="entry name" value="Znf_dom_IS66"/>
</dbReference>
<organism evidence="6 7">
    <name type="scientific">Reticulomyxa filosa</name>
    <dbReference type="NCBI Taxonomy" id="46433"/>
    <lineage>
        <taxon>Eukaryota</taxon>
        <taxon>Sar</taxon>
        <taxon>Rhizaria</taxon>
        <taxon>Retaria</taxon>
        <taxon>Foraminifera</taxon>
        <taxon>Monothalamids</taxon>
        <taxon>Reticulomyxidae</taxon>
        <taxon>Reticulomyxa</taxon>
    </lineage>
</organism>
<dbReference type="InterPro" id="IPR004291">
    <property type="entry name" value="Transposase_IS66_central"/>
</dbReference>
<dbReference type="AlphaFoldDB" id="X6LQM5"/>
<feature type="compositionally biased region" description="Basic and acidic residues" evidence="2">
    <location>
        <begin position="64"/>
        <end position="75"/>
    </location>
</feature>
<gene>
    <name evidence="6" type="ORF">RFI_33498</name>
</gene>
<dbReference type="InterPro" id="IPR024463">
    <property type="entry name" value="Transposase_TnpC_homeodom"/>
</dbReference>
<dbReference type="PANTHER" id="PTHR33678:SF1">
    <property type="entry name" value="BLL1576 PROTEIN"/>
    <property type="match status" value="1"/>
</dbReference>
<evidence type="ECO:0000313" key="6">
    <source>
        <dbReference type="EMBL" id="ETO03904.1"/>
    </source>
</evidence>
<dbReference type="EMBL" id="ASPP01031383">
    <property type="protein sequence ID" value="ETO03904.1"/>
    <property type="molecule type" value="Genomic_DNA"/>
</dbReference>
<evidence type="ECO:0000259" key="5">
    <source>
        <dbReference type="Pfam" id="PF13007"/>
    </source>
</evidence>
<comment type="caution">
    <text evidence="6">The sequence shown here is derived from an EMBL/GenBank/DDBJ whole genome shotgun (WGS) entry which is preliminary data.</text>
</comment>
<evidence type="ECO:0000259" key="4">
    <source>
        <dbReference type="Pfam" id="PF13005"/>
    </source>
</evidence>
<keyword evidence="7" id="KW-1185">Reference proteome</keyword>
<protein>
    <submittedName>
        <fullName evidence="6">Transposase IS66</fullName>
    </submittedName>
</protein>
<feature type="domain" description="Transposase TnpC homeodomain" evidence="5">
    <location>
        <begin position="44"/>
        <end position="102"/>
    </location>
</feature>
<dbReference type="Proteomes" id="UP000023152">
    <property type="component" value="Unassembled WGS sequence"/>
</dbReference>
<dbReference type="Pfam" id="PF13007">
    <property type="entry name" value="LZ_Tnp_IS66"/>
    <property type="match status" value="1"/>
</dbReference>
<dbReference type="InterPro" id="IPR052344">
    <property type="entry name" value="Transposase-related"/>
</dbReference>
<evidence type="ECO:0000259" key="3">
    <source>
        <dbReference type="Pfam" id="PF03050"/>
    </source>
</evidence>
<reference evidence="6 7" key="1">
    <citation type="journal article" date="2013" name="Curr. Biol.">
        <title>The Genome of the Foraminiferan Reticulomyxa filosa.</title>
        <authorList>
            <person name="Glockner G."/>
            <person name="Hulsmann N."/>
            <person name="Schleicher M."/>
            <person name="Noegel A.A."/>
            <person name="Eichinger L."/>
            <person name="Gallinger C."/>
            <person name="Pawlowski J."/>
            <person name="Sierra R."/>
            <person name="Euteneuer U."/>
            <person name="Pillet L."/>
            <person name="Moustafa A."/>
            <person name="Platzer M."/>
            <person name="Groth M."/>
            <person name="Szafranski K."/>
            <person name="Schliwa M."/>
        </authorList>
    </citation>
    <scope>NUCLEOTIDE SEQUENCE [LARGE SCALE GENOMIC DNA]</scope>
</reference>
<feature type="domain" description="Transposase IS66 central" evidence="3">
    <location>
        <begin position="168"/>
        <end position="419"/>
    </location>
</feature>
<dbReference type="NCBIfam" id="NF033517">
    <property type="entry name" value="transpos_IS66"/>
    <property type="match status" value="1"/>
</dbReference>
<feature type="coiled-coil region" evidence="1">
    <location>
        <begin position="10"/>
        <end position="55"/>
    </location>
</feature>
<proteinExistence type="predicted"/>
<dbReference type="Pfam" id="PF03050">
    <property type="entry name" value="DDE_Tnp_IS66"/>
    <property type="match status" value="1"/>
</dbReference>
<evidence type="ECO:0000313" key="7">
    <source>
        <dbReference type="Proteomes" id="UP000023152"/>
    </source>
</evidence>
<name>X6LQM5_RETFI</name>
<dbReference type="PANTHER" id="PTHR33678">
    <property type="entry name" value="BLL1576 PROTEIN"/>
    <property type="match status" value="1"/>
</dbReference>
<dbReference type="OrthoDB" id="6366564at2759"/>
<evidence type="ECO:0000256" key="2">
    <source>
        <dbReference type="SAM" id="MobiDB-lite"/>
    </source>
</evidence>
<feature type="domain" description="Transposase IS66 zinc-finger binding" evidence="4">
    <location>
        <begin position="112"/>
        <end position="151"/>
    </location>
</feature>
<evidence type="ECO:0000256" key="1">
    <source>
        <dbReference type="SAM" id="Coils"/>
    </source>
</evidence>